<feature type="coiled-coil region" evidence="1">
    <location>
        <begin position="228"/>
        <end position="255"/>
    </location>
</feature>
<evidence type="ECO:0000259" key="2">
    <source>
        <dbReference type="Pfam" id="PF09588"/>
    </source>
</evidence>
<dbReference type="Proteomes" id="UP001597520">
    <property type="component" value="Unassembled WGS sequence"/>
</dbReference>
<name>A0ABW5SWW2_9BACI</name>
<evidence type="ECO:0000313" key="4">
    <source>
        <dbReference type="Proteomes" id="UP001597520"/>
    </source>
</evidence>
<dbReference type="InterPro" id="IPR011604">
    <property type="entry name" value="PDDEXK-like_dom_sf"/>
</dbReference>
<dbReference type="SUPFAM" id="SSF52980">
    <property type="entry name" value="Restriction endonuclease-like"/>
    <property type="match status" value="1"/>
</dbReference>
<sequence length="313" mass="36488">MSVVMTRTKDMDKADWLEWRKKGIGGSDASAVLGVNKYKSPFEVWNEKTEEHVADEEDPSEAAYFGNRLEDLVAEEFQMRTNKRVRRKNAMMQHPDYPFMLANVDRVIVKEDAILECKTANQFFAKDWEEDQIPDAYLVQVQHYLAVTGKSKAYIAVLIGGQKFVWKEIERDEELINMIIQQEKNFWENHVMANVPPAIDGSSAAEQYLNERFPQQEKEKVTNLGVHEKEALQKLDQIKADIKMLEKEEKEIKNNIKWQMQDAELGYVNGYEVSWKNITANRVDTAKLKREKPALADAYTYQSQYRKFTYKAL</sequence>
<dbReference type="NCBIfam" id="TIGR03033">
    <property type="entry name" value="phage_rel_nuc"/>
    <property type="match status" value="1"/>
</dbReference>
<dbReference type="InterPro" id="IPR011335">
    <property type="entry name" value="Restrct_endonuc-II-like"/>
</dbReference>
<dbReference type="InterPro" id="IPR019080">
    <property type="entry name" value="YqaJ_viral_recombinase"/>
</dbReference>
<dbReference type="Gene3D" id="3.90.320.10">
    <property type="match status" value="1"/>
</dbReference>
<dbReference type="PANTHER" id="PTHR46609:SF6">
    <property type="entry name" value="EXONUCLEASE, PHAGE-TYPE_RECB, C-TERMINAL DOMAIN-CONTAINING PROTEIN-RELATED"/>
    <property type="match status" value="1"/>
</dbReference>
<keyword evidence="1" id="KW-0175">Coiled coil</keyword>
<dbReference type="Pfam" id="PF09588">
    <property type="entry name" value="YqaJ"/>
    <property type="match status" value="1"/>
</dbReference>
<gene>
    <name evidence="3" type="ORF">ACFSUB_01145</name>
</gene>
<dbReference type="InterPro" id="IPR017482">
    <property type="entry name" value="Lambda-type_endonuclease"/>
</dbReference>
<dbReference type="RefSeq" id="WP_380711350.1">
    <property type="nucleotide sequence ID" value="NZ_JBHUML010000002.1"/>
</dbReference>
<evidence type="ECO:0000256" key="1">
    <source>
        <dbReference type="SAM" id="Coils"/>
    </source>
</evidence>
<dbReference type="InterPro" id="IPR051703">
    <property type="entry name" value="NF-kappa-B_Signaling_Reg"/>
</dbReference>
<reference evidence="4" key="1">
    <citation type="journal article" date="2019" name="Int. J. Syst. Evol. Microbiol.">
        <title>The Global Catalogue of Microorganisms (GCM) 10K type strain sequencing project: providing services to taxonomists for standard genome sequencing and annotation.</title>
        <authorList>
            <consortium name="The Broad Institute Genomics Platform"/>
            <consortium name="The Broad Institute Genome Sequencing Center for Infectious Disease"/>
            <person name="Wu L."/>
            <person name="Ma J."/>
        </authorList>
    </citation>
    <scope>NUCLEOTIDE SEQUENCE [LARGE SCALE GENOMIC DNA]</scope>
    <source>
        <strain evidence="4">KCTC 33792</strain>
    </source>
</reference>
<proteinExistence type="predicted"/>
<protein>
    <submittedName>
        <fullName evidence="3">YqaJ viral recombinase family protein</fullName>
    </submittedName>
</protein>
<dbReference type="PANTHER" id="PTHR46609">
    <property type="entry name" value="EXONUCLEASE, PHAGE-TYPE/RECB, C-TERMINAL DOMAIN-CONTAINING PROTEIN"/>
    <property type="match status" value="1"/>
</dbReference>
<organism evidence="3 4">
    <name type="scientific">Salibacterium lacus</name>
    <dbReference type="NCBI Taxonomy" id="1898109"/>
    <lineage>
        <taxon>Bacteria</taxon>
        <taxon>Bacillati</taxon>
        <taxon>Bacillota</taxon>
        <taxon>Bacilli</taxon>
        <taxon>Bacillales</taxon>
        <taxon>Bacillaceae</taxon>
    </lineage>
</organism>
<evidence type="ECO:0000313" key="3">
    <source>
        <dbReference type="EMBL" id="MFD2704056.1"/>
    </source>
</evidence>
<feature type="domain" description="YqaJ viral recombinase" evidence="2">
    <location>
        <begin position="15"/>
        <end position="150"/>
    </location>
</feature>
<comment type="caution">
    <text evidence="3">The sequence shown here is derived from an EMBL/GenBank/DDBJ whole genome shotgun (WGS) entry which is preliminary data.</text>
</comment>
<dbReference type="EMBL" id="JBHUML010000002">
    <property type="protein sequence ID" value="MFD2704056.1"/>
    <property type="molecule type" value="Genomic_DNA"/>
</dbReference>
<accession>A0ABW5SWW2</accession>
<keyword evidence="4" id="KW-1185">Reference proteome</keyword>